<protein>
    <submittedName>
        <fullName evidence="1">CAZy families GT4 protein</fullName>
    </submittedName>
</protein>
<dbReference type="SUPFAM" id="SSF53756">
    <property type="entry name" value="UDP-Glycosyltransferase/glycogen phosphorylase"/>
    <property type="match status" value="1"/>
</dbReference>
<name>A0A060C8E8_9BACT</name>
<sequence length="60" mass="6914">MLEEVKYYIEEQRLENCIALSPFRTDIPNVLNAIDIYCLPSLWEGLSIALLEAMAMKKPL</sequence>
<reference evidence="1" key="1">
    <citation type="journal article" date="2013" name="Environ. Microbiol.">
        <title>Seasonally variable intestinal metagenomes of the red palm weevil (Rhynchophorus ferrugineus).</title>
        <authorList>
            <person name="Jia S."/>
            <person name="Zhang X."/>
            <person name="Zhang G."/>
            <person name="Yin A."/>
            <person name="Zhang S."/>
            <person name="Li F."/>
            <person name="Wang L."/>
            <person name="Zhao D."/>
            <person name="Yun Q."/>
            <person name="Tala"/>
            <person name="Wang J."/>
            <person name="Sun G."/>
            <person name="Baabdullah M."/>
            <person name="Yu X."/>
            <person name="Hu S."/>
            <person name="Al-Mssallem I.S."/>
            <person name="Yu J."/>
        </authorList>
    </citation>
    <scope>NUCLEOTIDE SEQUENCE</scope>
</reference>
<evidence type="ECO:0000313" key="1">
    <source>
        <dbReference type="EMBL" id="AIA89036.1"/>
    </source>
</evidence>
<dbReference type="Pfam" id="PF13692">
    <property type="entry name" value="Glyco_trans_1_4"/>
    <property type="match status" value="1"/>
</dbReference>
<accession>A0A060C8E8</accession>
<organism evidence="1">
    <name type="scientific">uncultured Chitinophaga sp</name>
    <dbReference type="NCBI Taxonomy" id="339340"/>
    <lineage>
        <taxon>Bacteria</taxon>
        <taxon>Pseudomonadati</taxon>
        <taxon>Bacteroidota</taxon>
        <taxon>Chitinophagia</taxon>
        <taxon>Chitinophagales</taxon>
        <taxon>Chitinophagaceae</taxon>
        <taxon>Chitinophaga</taxon>
        <taxon>environmental samples</taxon>
    </lineage>
</organism>
<dbReference type="EMBL" id="KF121745">
    <property type="protein sequence ID" value="AIA89036.1"/>
    <property type="molecule type" value="Genomic_DNA"/>
</dbReference>
<dbReference type="Gene3D" id="3.40.50.2000">
    <property type="entry name" value="Glycogen Phosphorylase B"/>
    <property type="match status" value="1"/>
</dbReference>
<proteinExistence type="predicted"/>
<dbReference type="AlphaFoldDB" id="A0A060C8E8"/>